<organism evidence="11 12">
    <name type="scientific">Neodiprion lecontei</name>
    <name type="common">Redheaded pine sawfly</name>
    <dbReference type="NCBI Taxonomy" id="441921"/>
    <lineage>
        <taxon>Eukaryota</taxon>
        <taxon>Metazoa</taxon>
        <taxon>Ecdysozoa</taxon>
        <taxon>Arthropoda</taxon>
        <taxon>Hexapoda</taxon>
        <taxon>Insecta</taxon>
        <taxon>Pterygota</taxon>
        <taxon>Neoptera</taxon>
        <taxon>Endopterygota</taxon>
        <taxon>Hymenoptera</taxon>
        <taxon>Tenthredinoidea</taxon>
        <taxon>Diprionidae</taxon>
        <taxon>Diprioninae</taxon>
        <taxon>Neodiprion</taxon>
    </lineage>
</organism>
<name>A0ABM3FQN8_NEOLC</name>
<dbReference type="InterPro" id="IPR000719">
    <property type="entry name" value="Prot_kinase_dom"/>
</dbReference>
<evidence type="ECO:0000256" key="3">
    <source>
        <dbReference type="ARBA" id="ARBA00022741"/>
    </source>
</evidence>
<keyword evidence="11" id="KW-1185">Reference proteome</keyword>
<dbReference type="PROSITE" id="PS00107">
    <property type="entry name" value="PROTEIN_KINASE_ATP"/>
    <property type="match status" value="1"/>
</dbReference>
<evidence type="ECO:0000256" key="5">
    <source>
        <dbReference type="ARBA" id="ARBA00022840"/>
    </source>
</evidence>
<comment type="similarity">
    <text evidence="9">Belongs to the protein kinase superfamily.</text>
</comment>
<dbReference type="SUPFAM" id="SSF56112">
    <property type="entry name" value="Protein kinase-like (PK-like)"/>
    <property type="match status" value="1"/>
</dbReference>
<evidence type="ECO:0000256" key="1">
    <source>
        <dbReference type="ARBA" id="ARBA00022527"/>
    </source>
</evidence>
<keyword evidence="5 8" id="KW-0067">ATP-binding</keyword>
<keyword evidence="2" id="KW-0808">Transferase</keyword>
<keyword evidence="4" id="KW-0418">Kinase</keyword>
<evidence type="ECO:0000259" key="10">
    <source>
        <dbReference type="PROSITE" id="PS50011"/>
    </source>
</evidence>
<evidence type="ECO:0000256" key="7">
    <source>
        <dbReference type="ARBA" id="ARBA00048679"/>
    </source>
</evidence>
<evidence type="ECO:0000256" key="2">
    <source>
        <dbReference type="ARBA" id="ARBA00022679"/>
    </source>
</evidence>
<evidence type="ECO:0000256" key="4">
    <source>
        <dbReference type="ARBA" id="ARBA00022777"/>
    </source>
</evidence>
<dbReference type="PROSITE" id="PS50011">
    <property type="entry name" value="PROTEIN_KINASE_DOM"/>
    <property type="match status" value="1"/>
</dbReference>
<dbReference type="Gene3D" id="1.10.510.10">
    <property type="entry name" value="Transferase(Phosphotransferase) domain 1"/>
    <property type="match status" value="1"/>
</dbReference>
<evidence type="ECO:0000256" key="6">
    <source>
        <dbReference type="ARBA" id="ARBA00047899"/>
    </source>
</evidence>
<accession>A0ABM3FQN8</accession>
<feature type="binding site" evidence="8">
    <location>
        <position position="62"/>
    </location>
    <ligand>
        <name>ATP</name>
        <dbReference type="ChEBI" id="CHEBI:30616"/>
    </ligand>
</feature>
<keyword evidence="1 9" id="KW-0723">Serine/threonine-protein kinase</keyword>
<comment type="catalytic activity">
    <reaction evidence="6">
        <text>L-threonyl-[protein] + ATP = O-phospho-L-threonyl-[protein] + ADP + H(+)</text>
        <dbReference type="Rhea" id="RHEA:46608"/>
        <dbReference type="Rhea" id="RHEA-COMP:11060"/>
        <dbReference type="Rhea" id="RHEA-COMP:11605"/>
        <dbReference type="ChEBI" id="CHEBI:15378"/>
        <dbReference type="ChEBI" id="CHEBI:30013"/>
        <dbReference type="ChEBI" id="CHEBI:30616"/>
        <dbReference type="ChEBI" id="CHEBI:61977"/>
        <dbReference type="ChEBI" id="CHEBI:456216"/>
        <dbReference type="EC" id="2.7.11.1"/>
    </reaction>
</comment>
<evidence type="ECO:0000256" key="8">
    <source>
        <dbReference type="PROSITE-ProRule" id="PRU10141"/>
    </source>
</evidence>
<dbReference type="Pfam" id="PF00069">
    <property type="entry name" value="Pkinase"/>
    <property type="match status" value="1"/>
</dbReference>
<dbReference type="CDD" id="cd05117">
    <property type="entry name" value="STKc_CAMK"/>
    <property type="match status" value="1"/>
</dbReference>
<evidence type="ECO:0000313" key="12">
    <source>
        <dbReference type="RefSeq" id="XP_046590310.1"/>
    </source>
</evidence>
<dbReference type="InterPro" id="IPR011009">
    <property type="entry name" value="Kinase-like_dom_sf"/>
</dbReference>
<evidence type="ECO:0000313" key="11">
    <source>
        <dbReference type="Proteomes" id="UP000829291"/>
    </source>
</evidence>
<dbReference type="PANTHER" id="PTHR24350">
    <property type="entry name" value="SERINE/THREONINE-PROTEIN KINASE IAL-RELATED"/>
    <property type="match status" value="1"/>
</dbReference>
<gene>
    <name evidence="12" type="primary">LOC124293472</name>
</gene>
<dbReference type="InterPro" id="IPR030616">
    <property type="entry name" value="Aur-like"/>
</dbReference>
<keyword evidence="3 8" id="KW-0547">Nucleotide-binding</keyword>
<feature type="domain" description="Protein kinase" evidence="10">
    <location>
        <begin position="33"/>
        <end position="293"/>
    </location>
</feature>
<evidence type="ECO:0000256" key="9">
    <source>
        <dbReference type="RuleBase" id="RU000304"/>
    </source>
</evidence>
<dbReference type="PROSITE" id="PS00108">
    <property type="entry name" value="PROTEIN_KINASE_ST"/>
    <property type="match status" value="1"/>
</dbReference>
<dbReference type="GeneID" id="124293472"/>
<proteinExistence type="inferred from homology"/>
<dbReference type="InterPro" id="IPR017441">
    <property type="entry name" value="Protein_kinase_ATP_BS"/>
</dbReference>
<protein>
    <submittedName>
        <fullName evidence="12">Serine/threonine-protein kinase 33-like</fullName>
    </submittedName>
</protein>
<dbReference type="InterPro" id="IPR008271">
    <property type="entry name" value="Ser/Thr_kinase_AS"/>
</dbReference>
<sequence length="462" mass="51891">MFQKHSSTHSTKLKERDLIHKRITDLAELQRIYEFGEILGKGSFGTVVKASHKGSGLNWAVKIINKSQAGASRIMLVEREIHILKLVYHPNIILLDRVFESPKTIYLIFELCTGSLAKTFKAKKRFEEKETLTVIRSLAGALSYLHKNDIVHRDLKLENILIAANPQNPDDDLHIKVTDFGLSAVRGGTGYETMLHDCCGTLTYMAPEMISTKSYSQQCDVWSMGIIMYVLLVGKFPFYSTNDQHLHMLVKTQELDLSGLSCSEGAKHLLSKMLQKNPAFRMTAAEVENHPWIAGTHSILEAHSSNVLDMMRMWRTEMMETPDRENSNNTEQISRADNSVGLIPAGVQDELTRVAAGRKSSRITLSSEKSAKDSLYSKYKFWESAKPSTAANSNLGRVSETEISAGQTVQDSSPTTTSDVHFSHVQAKVDSNLVHLRKDAQRKRVYRTTYQAAVPQQSSMRK</sequence>
<dbReference type="Proteomes" id="UP000829291">
    <property type="component" value="Chromosome 3"/>
</dbReference>
<reference evidence="12" key="1">
    <citation type="submission" date="2025-08" db="UniProtKB">
        <authorList>
            <consortium name="RefSeq"/>
        </authorList>
    </citation>
    <scope>IDENTIFICATION</scope>
    <source>
        <tissue evidence="12">Thorax and Abdomen</tissue>
    </source>
</reference>
<comment type="catalytic activity">
    <reaction evidence="7">
        <text>L-seryl-[protein] + ATP = O-phospho-L-seryl-[protein] + ADP + H(+)</text>
        <dbReference type="Rhea" id="RHEA:17989"/>
        <dbReference type="Rhea" id="RHEA-COMP:9863"/>
        <dbReference type="Rhea" id="RHEA-COMP:11604"/>
        <dbReference type="ChEBI" id="CHEBI:15378"/>
        <dbReference type="ChEBI" id="CHEBI:29999"/>
        <dbReference type="ChEBI" id="CHEBI:30616"/>
        <dbReference type="ChEBI" id="CHEBI:83421"/>
        <dbReference type="ChEBI" id="CHEBI:456216"/>
        <dbReference type="EC" id="2.7.11.1"/>
    </reaction>
</comment>
<dbReference type="SMART" id="SM00220">
    <property type="entry name" value="S_TKc"/>
    <property type="match status" value="1"/>
</dbReference>
<dbReference type="RefSeq" id="XP_046590310.1">
    <property type="nucleotide sequence ID" value="XM_046734354.1"/>
</dbReference>